<keyword evidence="4" id="KW-1185">Reference proteome</keyword>
<reference evidence="3 4" key="1">
    <citation type="submission" date="2020-02" db="EMBL/GenBank/DDBJ databases">
        <title>Genome sequencing for Kineobactrum sp. M2.</title>
        <authorList>
            <person name="Park S.-J."/>
        </authorList>
    </citation>
    <scope>NUCLEOTIDE SEQUENCE [LARGE SCALE GENOMIC DNA]</scope>
    <source>
        <strain evidence="3 4">M2</strain>
    </source>
</reference>
<keyword evidence="2" id="KW-0449">Lipoprotein</keyword>
<keyword evidence="2" id="KW-1134">Transmembrane beta strand</keyword>
<dbReference type="AlphaFoldDB" id="A0A6C0U0D1"/>
<evidence type="ECO:0000256" key="1">
    <source>
        <dbReference type="ARBA" id="ARBA00007613"/>
    </source>
</evidence>
<evidence type="ECO:0000256" key="2">
    <source>
        <dbReference type="RuleBase" id="RU362097"/>
    </source>
</evidence>
<evidence type="ECO:0000313" key="4">
    <source>
        <dbReference type="Proteomes" id="UP000477680"/>
    </source>
</evidence>
<dbReference type="NCBIfam" id="TIGR01845">
    <property type="entry name" value="outer_NodT"/>
    <property type="match status" value="1"/>
</dbReference>
<name>A0A6C0U0D1_9GAMM</name>
<protein>
    <submittedName>
        <fullName evidence="3">Efflux transporter outer membrane subunit</fullName>
    </submittedName>
</protein>
<dbReference type="PANTHER" id="PTHR30203">
    <property type="entry name" value="OUTER MEMBRANE CATION EFFLUX PROTEIN"/>
    <property type="match status" value="1"/>
</dbReference>
<dbReference type="Gene3D" id="2.20.200.10">
    <property type="entry name" value="Outer membrane efflux proteins (OEP)"/>
    <property type="match status" value="1"/>
</dbReference>
<comment type="similarity">
    <text evidence="1 2">Belongs to the outer membrane factor (OMF) (TC 1.B.17) family.</text>
</comment>
<evidence type="ECO:0000313" key="3">
    <source>
        <dbReference type="EMBL" id="QIB65562.1"/>
    </source>
</evidence>
<gene>
    <name evidence="3" type="ORF">G3T16_09250</name>
</gene>
<feature type="signal peptide" evidence="2">
    <location>
        <begin position="1"/>
        <end position="35"/>
    </location>
</feature>
<accession>A0A6C0U0D1</accession>
<dbReference type="EMBL" id="CP048711">
    <property type="protein sequence ID" value="QIB65562.1"/>
    <property type="molecule type" value="Genomic_DNA"/>
</dbReference>
<dbReference type="KEGG" id="kim:G3T16_09250"/>
<dbReference type="Pfam" id="PF02321">
    <property type="entry name" value="OEP"/>
    <property type="match status" value="2"/>
</dbReference>
<dbReference type="InterPro" id="IPR010131">
    <property type="entry name" value="MdtP/NodT-like"/>
</dbReference>
<organism evidence="3 4">
    <name type="scientific">Kineobactrum salinum</name>
    <dbReference type="NCBI Taxonomy" id="2708301"/>
    <lineage>
        <taxon>Bacteria</taxon>
        <taxon>Pseudomonadati</taxon>
        <taxon>Pseudomonadota</taxon>
        <taxon>Gammaproteobacteria</taxon>
        <taxon>Cellvibrionales</taxon>
        <taxon>Halieaceae</taxon>
        <taxon>Kineobactrum</taxon>
    </lineage>
</organism>
<dbReference type="GO" id="GO:0015562">
    <property type="term" value="F:efflux transmembrane transporter activity"/>
    <property type="evidence" value="ECO:0007669"/>
    <property type="project" value="InterPro"/>
</dbReference>
<comment type="subcellular location">
    <subcellularLocation>
        <location evidence="2">Cell outer membrane</location>
        <topology evidence="2">Lipid-anchor</topology>
    </subcellularLocation>
</comment>
<keyword evidence="2" id="KW-0472">Membrane</keyword>
<dbReference type="RefSeq" id="WP_163494874.1">
    <property type="nucleotide sequence ID" value="NZ_CP048711.1"/>
</dbReference>
<dbReference type="GO" id="GO:0009279">
    <property type="term" value="C:cell outer membrane"/>
    <property type="evidence" value="ECO:0007669"/>
    <property type="project" value="UniProtKB-SubCell"/>
</dbReference>
<keyword evidence="2" id="KW-0812">Transmembrane</keyword>
<dbReference type="InterPro" id="IPR003423">
    <property type="entry name" value="OMP_efflux"/>
</dbReference>
<dbReference type="Proteomes" id="UP000477680">
    <property type="component" value="Chromosome"/>
</dbReference>
<proteinExistence type="inferred from homology"/>
<dbReference type="Gene3D" id="1.20.1600.10">
    <property type="entry name" value="Outer membrane efflux proteins (OEP)"/>
    <property type="match status" value="1"/>
</dbReference>
<sequence length="478" mass="52116">MSWSILNIRERGGSLVRRACLALLLALSGGCTVSAISPQTQEQQLPPNWVQDTAAEPAPAASGWLRQLDSPALDRLVEEAQASNYQLAQQRARVQELRQGVIAAGADRLPALSAAVDGGRQMSLAESGSEVYRESWGASLDLSWELDIWGRLGDQQRSARLRYDSGMAALRQQQLALAAAVATGWFDAIASRNLLALLQRRLDNVSDDLDVLEHGYRRGLNEALDVYLSRNTVADSRASLARQRQLLQQSIADLQLLMARYPDGRELTLDEALPALETATPAGTPAQLLQRRPDIQQAWLDLLAADAGLAAAHKARFPRFTLAGRAGSSSSALHDLVDAGLSSWSLTAGLAQPLFDAGRLKSEQEQARARVLQAEQAYLDTVYSALAEVESRLSAEQTLRQRHEALLESRANADIAYELSFQQYQRGLVSYTTVLEAQRRAFDAQTSTIEAHNEVLANRIALYLALGGDFARPAPATT</sequence>
<keyword evidence="2" id="KW-0564">Palmitate</keyword>
<dbReference type="SUPFAM" id="SSF56954">
    <property type="entry name" value="Outer membrane efflux proteins (OEP)"/>
    <property type="match status" value="1"/>
</dbReference>
<feature type="chain" id="PRO_5025706766" evidence="2">
    <location>
        <begin position="36"/>
        <end position="478"/>
    </location>
</feature>
<keyword evidence="2" id="KW-0732">Signal</keyword>